<dbReference type="EMBL" id="JAJJMA010175017">
    <property type="protein sequence ID" value="MCL7037084.1"/>
    <property type="molecule type" value="Genomic_DNA"/>
</dbReference>
<organism evidence="2 3">
    <name type="scientific">Papaver nudicaule</name>
    <name type="common">Iceland poppy</name>
    <dbReference type="NCBI Taxonomy" id="74823"/>
    <lineage>
        <taxon>Eukaryota</taxon>
        <taxon>Viridiplantae</taxon>
        <taxon>Streptophyta</taxon>
        <taxon>Embryophyta</taxon>
        <taxon>Tracheophyta</taxon>
        <taxon>Spermatophyta</taxon>
        <taxon>Magnoliopsida</taxon>
        <taxon>Ranunculales</taxon>
        <taxon>Papaveraceae</taxon>
        <taxon>Papaveroideae</taxon>
        <taxon>Papaver</taxon>
    </lineage>
</organism>
<evidence type="ECO:0000256" key="1">
    <source>
        <dbReference type="SAM" id="MobiDB-lite"/>
    </source>
</evidence>
<accession>A0AA41VAB9</accession>
<gene>
    <name evidence="2" type="ORF">MKW94_030252</name>
</gene>
<dbReference type="InterPro" id="IPR036875">
    <property type="entry name" value="Znf_CCHC_sf"/>
</dbReference>
<proteinExistence type="predicted"/>
<feature type="compositionally biased region" description="Basic and acidic residues" evidence="1">
    <location>
        <begin position="56"/>
        <end position="77"/>
    </location>
</feature>
<sequence>MNINERVQLIDIVELGKEHGKDVEESYTGIESVVLPQGVPDVVSNEESCASSPAKKIGDPRKCQTKGRKSDKEKEMAEGNSRCKSGIEMQRKPRRCKCCDATGHDARNCPTKKAEQEKAITDIGMTLHGLTRSLKSYVFKSAVSSSNC</sequence>
<dbReference type="Proteomes" id="UP001177140">
    <property type="component" value="Unassembled WGS sequence"/>
</dbReference>
<protein>
    <recommendedName>
        <fullName evidence="4">CCHC-type domain-containing protein</fullName>
    </recommendedName>
</protein>
<dbReference type="SUPFAM" id="SSF57756">
    <property type="entry name" value="Retrovirus zinc finger-like domains"/>
    <property type="match status" value="1"/>
</dbReference>
<dbReference type="AlphaFoldDB" id="A0AA41VAB9"/>
<evidence type="ECO:0000313" key="3">
    <source>
        <dbReference type="Proteomes" id="UP001177140"/>
    </source>
</evidence>
<dbReference type="GO" id="GO:0008270">
    <property type="term" value="F:zinc ion binding"/>
    <property type="evidence" value="ECO:0007669"/>
    <property type="project" value="InterPro"/>
</dbReference>
<evidence type="ECO:0000313" key="2">
    <source>
        <dbReference type="EMBL" id="MCL7037084.1"/>
    </source>
</evidence>
<feature type="region of interest" description="Disordered" evidence="1">
    <location>
        <begin position="44"/>
        <end position="86"/>
    </location>
</feature>
<comment type="caution">
    <text evidence="2">The sequence shown here is derived from an EMBL/GenBank/DDBJ whole genome shotgun (WGS) entry which is preliminary data.</text>
</comment>
<reference evidence="2" key="1">
    <citation type="submission" date="2022-03" db="EMBL/GenBank/DDBJ databases">
        <title>A functionally conserved STORR gene fusion in Papaver species that diverged 16.8 million years ago.</title>
        <authorList>
            <person name="Catania T."/>
        </authorList>
    </citation>
    <scope>NUCLEOTIDE SEQUENCE</scope>
    <source>
        <strain evidence="2">S-191538</strain>
    </source>
</reference>
<dbReference type="GO" id="GO:0003676">
    <property type="term" value="F:nucleic acid binding"/>
    <property type="evidence" value="ECO:0007669"/>
    <property type="project" value="InterPro"/>
</dbReference>
<evidence type="ECO:0008006" key="4">
    <source>
        <dbReference type="Google" id="ProtNLM"/>
    </source>
</evidence>
<name>A0AA41VAB9_PAPNU</name>
<keyword evidence="3" id="KW-1185">Reference proteome</keyword>